<name>A0A2K2BXJ4_POPTR</name>
<dbReference type="EMBL" id="CM009290">
    <property type="protein sequence ID" value="PNT54499.1"/>
    <property type="molecule type" value="Genomic_DNA"/>
</dbReference>
<reference evidence="1 2" key="1">
    <citation type="journal article" date="2006" name="Science">
        <title>The genome of black cottonwood, Populus trichocarpa (Torr. &amp; Gray).</title>
        <authorList>
            <person name="Tuskan G.A."/>
            <person name="Difazio S."/>
            <person name="Jansson S."/>
            <person name="Bohlmann J."/>
            <person name="Grigoriev I."/>
            <person name="Hellsten U."/>
            <person name="Putnam N."/>
            <person name="Ralph S."/>
            <person name="Rombauts S."/>
            <person name="Salamov A."/>
            <person name="Schein J."/>
            <person name="Sterck L."/>
            <person name="Aerts A."/>
            <person name="Bhalerao R.R."/>
            <person name="Bhalerao R.P."/>
            <person name="Blaudez D."/>
            <person name="Boerjan W."/>
            <person name="Brun A."/>
            <person name="Brunner A."/>
            <person name="Busov V."/>
            <person name="Campbell M."/>
            <person name="Carlson J."/>
            <person name="Chalot M."/>
            <person name="Chapman J."/>
            <person name="Chen G.L."/>
            <person name="Cooper D."/>
            <person name="Coutinho P.M."/>
            <person name="Couturier J."/>
            <person name="Covert S."/>
            <person name="Cronk Q."/>
            <person name="Cunningham R."/>
            <person name="Davis J."/>
            <person name="Degroeve S."/>
            <person name="Dejardin A."/>
            <person name="Depamphilis C."/>
            <person name="Detter J."/>
            <person name="Dirks B."/>
            <person name="Dubchak I."/>
            <person name="Duplessis S."/>
            <person name="Ehlting J."/>
            <person name="Ellis B."/>
            <person name="Gendler K."/>
            <person name="Goodstein D."/>
            <person name="Gribskov M."/>
            <person name="Grimwood J."/>
            <person name="Groover A."/>
            <person name="Gunter L."/>
            <person name="Hamberger B."/>
            <person name="Heinze B."/>
            <person name="Helariutta Y."/>
            <person name="Henrissat B."/>
            <person name="Holligan D."/>
            <person name="Holt R."/>
            <person name="Huang W."/>
            <person name="Islam-Faridi N."/>
            <person name="Jones S."/>
            <person name="Jones-Rhoades M."/>
            <person name="Jorgensen R."/>
            <person name="Joshi C."/>
            <person name="Kangasjarvi J."/>
            <person name="Karlsson J."/>
            <person name="Kelleher C."/>
            <person name="Kirkpatrick R."/>
            <person name="Kirst M."/>
            <person name="Kohler A."/>
            <person name="Kalluri U."/>
            <person name="Larimer F."/>
            <person name="Leebens-Mack J."/>
            <person name="Leple J.C."/>
            <person name="Locascio P."/>
            <person name="Lou Y."/>
            <person name="Lucas S."/>
            <person name="Martin F."/>
            <person name="Montanini B."/>
            <person name="Napoli C."/>
            <person name="Nelson D.R."/>
            <person name="Nelson C."/>
            <person name="Nieminen K."/>
            <person name="Nilsson O."/>
            <person name="Pereda V."/>
            <person name="Peter G."/>
            <person name="Philippe R."/>
            <person name="Pilate G."/>
            <person name="Poliakov A."/>
            <person name="Razumovskaya J."/>
            <person name="Richardson P."/>
            <person name="Rinaldi C."/>
            <person name="Ritland K."/>
            <person name="Rouze P."/>
            <person name="Ryaboy D."/>
            <person name="Schmutz J."/>
            <person name="Schrader J."/>
            <person name="Segerman B."/>
            <person name="Shin H."/>
            <person name="Siddiqui A."/>
            <person name="Sterky F."/>
            <person name="Terry A."/>
            <person name="Tsai C.J."/>
            <person name="Uberbacher E."/>
            <person name="Unneberg P."/>
            <person name="Vahala J."/>
            <person name="Wall K."/>
            <person name="Wessler S."/>
            <person name="Yang G."/>
            <person name="Yin T."/>
            <person name="Douglas C."/>
            <person name="Marra M."/>
            <person name="Sandberg G."/>
            <person name="Van de Peer Y."/>
            <person name="Rokhsar D."/>
        </authorList>
    </citation>
    <scope>NUCLEOTIDE SEQUENCE [LARGE SCALE GENOMIC DNA]</scope>
    <source>
        <strain evidence="2">cv. Nisqually</strain>
    </source>
</reference>
<gene>
    <name evidence="1" type="ORF">POPTR_001G144900</name>
</gene>
<dbReference type="AlphaFoldDB" id="A0A2K2BXJ4"/>
<evidence type="ECO:0000313" key="2">
    <source>
        <dbReference type="Proteomes" id="UP000006729"/>
    </source>
</evidence>
<sequence length="64" mass="7605">MAYSHALSNPKPPVKECLCKRDSPQKWLNQVMFYMKERKKENTLLSEAKKKFSATRKEIKEKMT</sequence>
<dbReference type="Proteomes" id="UP000006729">
    <property type="component" value="Chromosome 1"/>
</dbReference>
<evidence type="ECO:0000313" key="1">
    <source>
        <dbReference type="EMBL" id="PNT54499.1"/>
    </source>
</evidence>
<keyword evidence="2" id="KW-1185">Reference proteome</keyword>
<organism evidence="1 2">
    <name type="scientific">Populus trichocarpa</name>
    <name type="common">Western balsam poplar</name>
    <name type="synonym">Populus balsamifera subsp. trichocarpa</name>
    <dbReference type="NCBI Taxonomy" id="3694"/>
    <lineage>
        <taxon>Eukaryota</taxon>
        <taxon>Viridiplantae</taxon>
        <taxon>Streptophyta</taxon>
        <taxon>Embryophyta</taxon>
        <taxon>Tracheophyta</taxon>
        <taxon>Spermatophyta</taxon>
        <taxon>Magnoliopsida</taxon>
        <taxon>eudicotyledons</taxon>
        <taxon>Gunneridae</taxon>
        <taxon>Pentapetalae</taxon>
        <taxon>rosids</taxon>
        <taxon>fabids</taxon>
        <taxon>Malpighiales</taxon>
        <taxon>Salicaceae</taxon>
        <taxon>Saliceae</taxon>
        <taxon>Populus</taxon>
    </lineage>
</organism>
<accession>A0A2K2BXJ4</accession>
<protein>
    <submittedName>
        <fullName evidence="1">Uncharacterized protein</fullName>
    </submittedName>
</protein>
<dbReference type="InParanoid" id="A0A2K2BXJ4"/>
<proteinExistence type="predicted"/>